<evidence type="ECO:0000313" key="26">
    <source>
        <dbReference type="Proteomes" id="UP000324222"/>
    </source>
</evidence>
<dbReference type="CDD" id="cd19773">
    <property type="entry name" value="Bbox2_TRIM23_C-IX_rpt1"/>
    <property type="match status" value="1"/>
</dbReference>
<evidence type="ECO:0000256" key="16">
    <source>
        <dbReference type="ARBA" id="ARBA00023134"/>
    </source>
</evidence>
<dbReference type="PROSITE" id="PS50089">
    <property type="entry name" value="ZF_RING_2"/>
    <property type="match status" value="1"/>
</dbReference>
<evidence type="ECO:0000259" key="23">
    <source>
        <dbReference type="PROSITE" id="PS50119"/>
    </source>
</evidence>
<keyword evidence="17" id="KW-0449">Lipoprotein</keyword>
<dbReference type="Pfam" id="PF00025">
    <property type="entry name" value="Arf"/>
    <property type="match status" value="1"/>
</dbReference>
<evidence type="ECO:0000259" key="22">
    <source>
        <dbReference type="PROSITE" id="PS50089"/>
    </source>
</evidence>
<gene>
    <name evidence="25" type="primary">TRIM23</name>
    <name evidence="25" type="ORF">E2C01_030657</name>
</gene>
<comment type="subcellular location">
    <subcellularLocation>
        <location evidence="2">Golgi apparatus membrane</location>
        <topology evidence="2">Lipid-anchor</topology>
        <orientation evidence="2">Cytoplasmic side</orientation>
    </subcellularLocation>
</comment>
<sequence length="397" mass="44494">MSAALGRSQSFHTFNTPQITASKCGNNQLECRVCEDGFSLGGDKVPRLLFCGHTLCHACLLRLPTHDNNIHCPFDRQPTPISASGVWGLKKNFALLELLERLSLSRSNTALLPEVLIKQRELGISCDEDEDHLAVLYCTVCASHLCLECSERTHATRTLHKHKRIPLSEKPREKPRCVDHSFHPVEFVCLEEECQAAPLMCFICKDYKHTKHKMVAVVVDGERAVQHDDGRLIMAFRDLSARMAHVTSQEQQLAQLLALAPDPAIPITFTKFTVWDVGGQLKLRPLWRHYYFNTQAVIFVVDATDVERLPEAQTELTKLMTERELKDASLLIFANKENSEHALGMPALTDSLGLHKLCLGRSWHIQPCDAQSGTGLHQGLDWLARQLVPSEVLNSAG</sequence>
<dbReference type="FunFam" id="3.30.40.10:FF:000130">
    <property type="entry name" value="E3 ubiquitin-protein ligase TRIM23"/>
    <property type="match status" value="1"/>
</dbReference>
<dbReference type="PROSITE" id="PS51417">
    <property type="entry name" value="ARF"/>
    <property type="match status" value="1"/>
</dbReference>
<keyword evidence="11" id="KW-0833">Ubl conjugation pathway</keyword>
<dbReference type="GO" id="GO:0016192">
    <property type="term" value="P:vesicle-mediated transport"/>
    <property type="evidence" value="ECO:0007669"/>
    <property type="project" value="UniProtKB-KW"/>
</dbReference>
<evidence type="ECO:0000259" key="24">
    <source>
        <dbReference type="PROSITE" id="PS50157"/>
    </source>
</evidence>
<evidence type="ECO:0000256" key="4">
    <source>
        <dbReference type="ARBA" id="ARBA00010290"/>
    </source>
</evidence>
<evidence type="ECO:0000256" key="15">
    <source>
        <dbReference type="ARBA" id="ARBA00023034"/>
    </source>
</evidence>
<proteinExistence type="inferred from homology"/>
<dbReference type="InterPro" id="IPR001841">
    <property type="entry name" value="Znf_RING"/>
</dbReference>
<keyword evidence="6" id="KW-0808">Transferase</keyword>
<dbReference type="InterPro" id="IPR024156">
    <property type="entry name" value="Small_GTPase_ARF"/>
</dbReference>
<dbReference type="SMART" id="SM00184">
    <property type="entry name" value="RING"/>
    <property type="match status" value="1"/>
</dbReference>
<dbReference type="InterPro" id="IPR006689">
    <property type="entry name" value="Small_GTPase_ARF/SAR"/>
</dbReference>
<dbReference type="SUPFAM" id="SSF52540">
    <property type="entry name" value="P-loop containing nucleoside triphosphate hydrolases"/>
    <property type="match status" value="1"/>
</dbReference>
<dbReference type="PRINTS" id="PR00328">
    <property type="entry name" value="SAR1GTPBP"/>
</dbReference>
<evidence type="ECO:0000256" key="1">
    <source>
        <dbReference type="ARBA" id="ARBA00000900"/>
    </source>
</evidence>
<dbReference type="Gene3D" id="3.40.50.300">
    <property type="entry name" value="P-loop containing nucleotide triphosphate hydrolases"/>
    <property type="match status" value="1"/>
</dbReference>
<keyword evidence="8" id="KW-0479">Metal-binding</keyword>
<dbReference type="FunFam" id="3.40.50.300:FF:003500">
    <property type="entry name" value="ADP-ribosylation factor 1"/>
    <property type="match status" value="1"/>
</dbReference>
<dbReference type="GO" id="GO:0003925">
    <property type="term" value="F:G protein activity"/>
    <property type="evidence" value="ECO:0007669"/>
    <property type="project" value="UniProtKB-EC"/>
</dbReference>
<dbReference type="SMART" id="SM00178">
    <property type="entry name" value="SAR"/>
    <property type="match status" value="1"/>
</dbReference>
<feature type="binding site" evidence="20">
    <location>
        <position position="279"/>
    </location>
    <ligand>
        <name>GTP</name>
        <dbReference type="ChEBI" id="CHEBI:37565"/>
    </ligand>
</feature>
<evidence type="ECO:0000256" key="14">
    <source>
        <dbReference type="ARBA" id="ARBA00022927"/>
    </source>
</evidence>
<evidence type="ECO:0000256" key="19">
    <source>
        <dbReference type="ARBA" id="ARBA00061142"/>
    </source>
</evidence>
<keyword evidence="14" id="KW-0653">Protein transport</keyword>
<feature type="domain" description="RING-type" evidence="22">
    <location>
        <begin position="31"/>
        <end position="76"/>
    </location>
</feature>
<evidence type="ECO:0000256" key="13">
    <source>
        <dbReference type="ARBA" id="ARBA00022892"/>
    </source>
</evidence>
<keyword evidence="16 20" id="KW-0342">GTP-binding</keyword>
<dbReference type="GO" id="GO:0061630">
    <property type="term" value="F:ubiquitin protein ligase activity"/>
    <property type="evidence" value="ECO:0007669"/>
    <property type="project" value="UniProtKB-EC"/>
</dbReference>
<dbReference type="InterPro" id="IPR027417">
    <property type="entry name" value="P-loop_NTPase"/>
</dbReference>
<evidence type="ECO:0000256" key="10">
    <source>
        <dbReference type="ARBA" id="ARBA00022771"/>
    </source>
</evidence>
<keyword evidence="5" id="KW-0813">Transport</keyword>
<comment type="catalytic activity">
    <reaction evidence="1">
        <text>S-ubiquitinyl-[E2 ubiquitin-conjugating enzyme]-L-cysteine + [acceptor protein]-L-lysine = [E2 ubiquitin-conjugating enzyme]-L-cysteine + N(6)-ubiquitinyl-[acceptor protein]-L-lysine.</text>
        <dbReference type="EC" id="2.3.2.27"/>
    </reaction>
</comment>
<evidence type="ECO:0000313" key="25">
    <source>
        <dbReference type="EMBL" id="MPC37183.1"/>
    </source>
</evidence>
<keyword evidence="26" id="KW-1185">Reference proteome</keyword>
<organism evidence="25 26">
    <name type="scientific">Portunus trituberculatus</name>
    <name type="common">Swimming crab</name>
    <name type="synonym">Neptunus trituberculatus</name>
    <dbReference type="NCBI Taxonomy" id="210409"/>
    <lineage>
        <taxon>Eukaryota</taxon>
        <taxon>Metazoa</taxon>
        <taxon>Ecdysozoa</taxon>
        <taxon>Arthropoda</taxon>
        <taxon>Crustacea</taxon>
        <taxon>Multicrustacea</taxon>
        <taxon>Malacostraca</taxon>
        <taxon>Eumalacostraca</taxon>
        <taxon>Eucarida</taxon>
        <taxon>Decapoda</taxon>
        <taxon>Pleocyemata</taxon>
        <taxon>Brachyura</taxon>
        <taxon>Eubrachyura</taxon>
        <taxon>Portunoidea</taxon>
        <taxon>Portunidae</taxon>
        <taxon>Portuninae</taxon>
        <taxon>Portunus</taxon>
    </lineage>
</organism>
<evidence type="ECO:0000256" key="18">
    <source>
        <dbReference type="ARBA" id="ARBA00048098"/>
    </source>
</evidence>
<evidence type="ECO:0000256" key="8">
    <source>
        <dbReference type="ARBA" id="ARBA00022723"/>
    </source>
</evidence>
<dbReference type="CDD" id="cd00878">
    <property type="entry name" value="Arf_Arl"/>
    <property type="match status" value="1"/>
</dbReference>
<keyword evidence="9 20" id="KW-0547">Nucleotide-binding</keyword>
<keyword evidence="13" id="KW-0931">ER-Golgi transport</keyword>
<dbReference type="InterPro" id="IPR013083">
    <property type="entry name" value="Znf_RING/FYVE/PHD"/>
</dbReference>
<dbReference type="Gene3D" id="3.30.160.60">
    <property type="entry name" value="Classic Zinc Finger"/>
    <property type="match status" value="1"/>
</dbReference>
<comment type="similarity">
    <text evidence="19">In the C-terminal section; belongs to the small GTPase superfamily. Arf family.</text>
</comment>
<evidence type="ECO:0000256" key="20">
    <source>
        <dbReference type="PIRSR" id="PIRSR606689-1"/>
    </source>
</evidence>
<dbReference type="Proteomes" id="UP000324222">
    <property type="component" value="Unassembled WGS sequence"/>
</dbReference>
<comment type="pathway">
    <text evidence="3">Protein modification; protein ubiquitination.</text>
</comment>
<dbReference type="GO" id="GO:0000139">
    <property type="term" value="C:Golgi membrane"/>
    <property type="evidence" value="ECO:0007669"/>
    <property type="project" value="UniProtKB-SubCell"/>
</dbReference>
<dbReference type="CDD" id="cd19774">
    <property type="entry name" value="Bbox2_TRIM23_C-IX_rpt2"/>
    <property type="match status" value="1"/>
</dbReference>
<dbReference type="OrthoDB" id="2011769at2759"/>
<evidence type="ECO:0000256" key="5">
    <source>
        <dbReference type="ARBA" id="ARBA00022448"/>
    </source>
</evidence>
<evidence type="ECO:0000256" key="21">
    <source>
        <dbReference type="PROSITE-ProRule" id="PRU00024"/>
    </source>
</evidence>
<evidence type="ECO:0000256" key="2">
    <source>
        <dbReference type="ARBA" id="ARBA00004444"/>
    </source>
</evidence>
<comment type="similarity">
    <text evidence="4">Belongs to the small GTPase superfamily. Arf family.</text>
</comment>
<evidence type="ECO:0000256" key="9">
    <source>
        <dbReference type="ARBA" id="ARBA00022741"/>
    </source>
</evidence>
<keyword evidence="15" id="KW-0333">Golgi apparatus</keyword>
<comment type="catalytic activity">
    <reaction evidence="18">
        <text>GTP + H2O = GDP + phosphate + H(+)</text>
        <dbReference type="Rhea" id="RHEA:19669"/>
        <dbReference type="ChEBI" id="CHEBI:15377"/>
        <dbReference type="ChEBI" id="CHEBI:15378"/>
        <dbReference type="ChEBI" id="CHEBI:37565"/>
        <dbReference type="ChEBI" id="CHEBI:43474"/>
        <dbReference type="ChEBI" id="CHEBI:58189"/>
        <dbReference type="EC" id="3.6.5.2"/>
    </reaction>
</comment>
<evidence type="ECO:0000256" key="6">
    <source>
        <dbReference type="ARBA" id="ARBA00022679"/>
    </source>
</evidence>
<dbReference type="PROSITE" id="PS00518">
    <property type="entry name" value="ZF_RING_1"/>
    <property type="match status" value="1"/>
</dbReference>
<feature type="domain" description="B box-type" evidence="23">
    <location>
        <begin position="121"/>
        <end position="167"/>
    </location>
</feature>
<evidence type="ECO:0000256" key="11">
    <source>
        <dbReference type="ARBA" id="ARBA00022786"/>
    </source>
</evidence>
<dbReference type="EMBL" id="VSRR010003709">
    <property type="protein sequence ID" value="MPC37183.1"/>
    <property type="molecule type" value="Genomic_DNA"/>
</dbReference>
<keyword evidence="7" id="KW-0519">Myristate</keyword>
<keyword evidence="12" id="KW-0862">Zinc</keyword>
<evidence type="ECO:0000256" key="12">
    <source>
        <dbReference type="ARBA" id="ARBA00022833"/>
    </source>
</evidence>
<comment type="caution">
    <text evidence="25">The sequence shown here is derived from an EMBL/GenBank/DDBJ whole genome shotgun (WGS) entry which is preliminary data.</text>
</comment>
<dbReference type="PROSITE" id="PS50119">
    <property type="entry name" value="ZF_BBOX"/>
    <property type="match status" value="1"/>
</dbReference>
<name>A0A5B7EWC8_PORTR</name>
<dbReference type="SMART" id="SM00177">
    <property type="entry name" value="ARF"/>
    <property type="match status" value="1"/>
</dbReference>
<dbReference type="GO" id="GO:0015031">
    <property type="term" value="P:protein transport"/>
    <property type="evidence" value="ECO:0007669"/>
    <property type="project" value="UniProtKB-KW"/>
</dbReference>
<evidence type="ECO:0000256" key="17">
    <source>
        <dbReference type="ARBA" id="ARBA00023288"/>
    </source>
</evidence>
<evidence type="ECO:0000256" key="7">
    <source>
        <dbReference type="ARBA" id="ARBA00022707"/>
    </source>
</evidence>
<dbReference type="Gene3D" id="3.30.40.10">
    <property type="entry name" value="Zinc/RING finger domain, C3HC4 (zinc finger)"/>
    <property type="match status" value="1"/>
</dbReference>
<dbReference type="InterPro" id="IPR013087">
    <property type="entry name" value="Znf_C2H2_type"/>
</dbReference>
<dbReference type="PROSITE" id="PS50157">
    <property type="entry name" value="ZINC_FINGER_C2H2_2"/>
    <property type="match status" value="1"/>
</dbReference>
<dbReference type="GO" id="GO:0008270">
    <property type="term" value="F:zinc ion binding"/>
    <property type="evidence" value="ECO:0007669"/>
    <property type="project" value="UniProtKB-KW"/>
</dbReference>
<accession>A0A5B7EWC8</accession>
<protein>
    <submittedName>
        <fullName evidence="25">E3 ubiquitin-protein ligase TRIM23</fullName>
    </submittedName>
</protein>
<dbReference type="PANTHER" id="PTHR11711">
    <property type="entry name" value="ADP RIBOSYLATION FACTOR-RELATED"/>
    <property type="match status" value="1"/>
</dbReference>
<dbReference type="SUPFAM" id="SSF57850">
    <property type="entry name" value="RING/U-box"/>
    <property type="match status" value="1"/>
</dbReference>
<dbReference type="InterPro" id="IPR000315">
    <property type="entry name" value="Znf_B-box"/>
</dbReference>
<dbReference type="AlphaFoldDB" id="A0A5B7EWC8"/>
<feature type="domain" description="C2H2-type" evidence="24">
    <location>
        <begin position="144"/>
        <end position="171"/>
    </location>
</feature>
<dbReference type="InterPro" id="IPR017907">
    <property type="entry name" value="Znf_RING_CS"/>
</dbReference>
<dbReference type="GO" id="GO:0005525">
    <property type="term" value="F:GTP binding"/>
    <property type="evidence" value="ECO:0007669"/>
    <property type="project" value="UniProtKB-KW"/>
</dbReference>
<evidence type="ECO:0000256" key="3">
    <source>
        <dbReference type="ARBA" id="ARBA00004906"/>
    </source>
</evidence>
<reference evidence="25 26" key="1">
    <citation type="submission" date="2019-05" db="EMBL/GenBank/DDBJ databases">
        <title>Another draft genome of Portunus trituberculatus and its Hox gene families provides insights of decapod evolution.</title>
        <authorList>
            <person name="Jeong J.-H."/>
            <person name="Song I."/>
            <person name="Kim S."/>
            <person name="Choi T."/>
            <person name="Kim D."/>
            <person name="Ryu S."/>
            <person name="Kim W."/>
        </authorList>
    </citation>
    <scope>NUCLEOTIDE SEQUENCE [LARGE SCALE GENOMIC DNA]</scope>
    <source>
        <tissue evidence="25">Muscle</tissue>
    </source>
</reference>
<keyword evidence="10 21" id="KW-0863">Zinc-finger</keyword>
<dbReference type="SMART" id="SM00336">
    <property type="entry name" value="BBOX"/>
    <property type="match status" value="2"/>
</dbReference>